<dbReference type="InterPro" id="IPR001680">
    <property type="entry name" value="WD40_rpt"/>
</dbReference>
<organism evidence="2 3">
    <name type="scientific">Suillus subaureus</name>
    <dbReference type="NCBI Taxonomy" id="48587"/>
    <lineage>
        <taxon>Eukaryota</taxon>
        <taxon>Fungi</taxon>
        <taxon>Dikarya</taxon>
        <taxon>Basidiomycota</taxon>
        <taxon>Agaricomycotina</taxon>
        <taxon>Agaricomycetes</taxon>
        <taxon>Agaricomycetidae</taxon>
        <taxon>Boletales</taxon>
        <taxon>Suillineae</taxon>
        <taxon>Suillaceae</taxon>
        <taxon>Suillus</taxon>
    </lineage>
</organism>
<keyword evidence="1" id="KW-0853">WD repeat</keyword>
<gene>
    <name evidence="2" type="ORF">BJ212DRAFT_857512</name>
</gene>
<dbReference type="Proteomes" id="UP000807769">
    <property type="component" value="Unassembled WGS sequence"/>
</dbReference>
<evidence type="ECO:0008006" key="4">
    <source>
        <dbReference type="Google" id="ProtNLM"/>
    </source>
</evidence>
<dbReference type="GeneID" id="64638230"/>
<dbReference type="SMART" id="SM00320">
    <property type="entry name" value="WD40"/>
    <property type="match status" value="1"/>
</dbReference>
<proteinExistence type="predicted"/>
<evidence type="ECO:0000313" key="3">
    <source>
        <dbReference type="Proteomes" id="UP000807769"/>
    </source>
</evidence>
<dbReference type="AlphaFoldDB" id="A0A9P7DXL6"/>
<dbReference type="Gene3D" id="2.130.10.10">
    <property type="entry name" value="YVTN repeat-like/Quinoprotein amine dehydrogenase"/>
    <property type="match status" value="1"/>
</dbReference>
<feature type="repeat" description="WD" evidence="1">
    <location>
        <begin position="27"/>
        <end position="67"/>
    </location>
</feature>
<dbReference type="InterPro" id="IPR036322">
    <property type="entry name" value="WD40_repeat_dom_sf"/>
</dbReference>
<dbReference type="PROSITE" id="PS50082">
    <property type="entry name" value="WD_REPEATS_2"/>
    <property type="match status" value="1"/>
</dbReference>
<dbReference type="EMBL" id="JABBWG010000052">
    <property type="protein sequence ID" value="KAG1805533.1"/>
    <property type="molecule type" value="Genomic_DNA"/>
</dbReference>
<dbReference type="InterPro" id="IPR015943">
    <property type="entry name" value="WD40/YVTN_repeat-like_dom_sf"/>
</dbReference>
<dbReference type="SUPFAM" id="SSF50978">
    <property type="entry name" value="WD40 repeat-like"/>
    <property type="match status" value="1"/>
</dbReference>
<dbReference type="Pfam" id="PF00400">
    <property type="entry name" value="WD40"/>
    <property type="match status" value="1"/>
</dbReference>
<evidence type="ECO:0000256" key="1">
    <source>
        <dbReference type="PROSITE-ProRule" id="PRU00221"/>
    </source>
</evidence>
<sequence>MDDSTIEGPKTIYEFDASTLETVRDPFEGHTGSICGLTLSSDCVLLASASYDTIKLWSFESRQLLASFDVQAPYSLALSPDSCQLAYTTRDEPNIYICDIPVNILASIGLAKETSGPESSHLAKLLNSDATRHTIQLTTHNPFFSAFYANFSLLLVRIQFVPPAPMSLVIPWTFLLLRLCLVHS</sequence>
<name>A0A9P7DXL6_9AGAM</name>
<evidence type="ECO:0000313" key="2">
    <source>
        <dbReference type="EMBL" id="KAG1805533.1"/>
    </source>
</evidence>
<dbReference type="OrthoDB" id="2684204at2759"/>
<accession>A0A9P7DXL6</accession>
<comment type="caution">
    <text evidence="2">The sequence shown here is derived from an EMBL/GenBank/DDBJ whole genome shotgun (WGS) entry which is preliminary data.</text>
</comment>
<dbReference type="RefSeq" id="XP_041187286.1">
    <property type="nucleotide sequence ID" value="XM_041344214.1"/>
</dbReference>
<keyword evidence="3" id="KW-1185">Reference proteome</keyword>
<protein>
    <recommendedName>
        <fullName evidence="4">Anaphase-promoting complex subunit 4 WD40 domain-containing protein</fullName>
    </recommendedName>
</protein>
<reference evidence="2" key="1">
    <citation type="journal article" date="2020" name="New Phytol.">
        <title>Comparative genomics reveals dynamic genome evolution in host specialist ectomycorrhizal fungi.</title>
        <authorList>
            <person name="Lofgren L.A."/>
            <person name="Nguyen N.H."/>
            <person name="Vilgalys R."/>
            <person name="Ruytinx J."/>
            <person name="Liao H.L."/>
            <person name="Branco S."/>
            <person name="Kuo A."/>
            <person name="LaButti K."/>
            <person name="Lipzen A."/>
            <person name="Andreopoulos W."/>
            <person name="Pangilinan J."/>
            <person name="Riley R."/>
            <person name="Hundley H."/>
            <person name="Na H."/>
            <person name="Barry K."/>
            <person name="Grigoriev I.V."/>
            <person name="Stajich J.E."/>
            <person name="Kennedy P.G."/>
        </authorList>
    </citation>
    <scope>NUCLEOTIDE SEQUENCE</scope>
    <source>
        <strain evidence="2">MN1</strain>
    </source>
</reference>